<comment type="caution">
    <text evidence="1">The sequence shown here is derived from an EMBL/GenBank/DDBJ whole genome shotgun (WGS) entry which is preliminary data.</text>
</comment>
<keyword evidence="2" id="KW-1185">Reference proteome</keyword>
<reference evidence="1" key="1">
    <citation type="journal article" date="2023" name="Int. J. Syst. Evol. Microbiol.">
        <title>Sinisalibacter aestuarii sp. nov., isolated from estuarine sediment of the Arakawa River.</title>
        <authorList>
            <person name="Arafat S.T."/>
            <person name="Hirano S."/>
            <person name="Sato A."/>
            <person name="Takeuchi K."/>
            <person name="Yasuda T."/>
            <person name="Terahara T."/>
            <person name="Hamada M."/>
            <person name="Kobayashi T."/>
        </authorList>
    </citation>
    <scope>NUCLEOTIDE SEQUENCE</scope>
    <source>
        <strain evidence="1">B-399</strain>
    </source>
</reference>
<accession>A0ABQ5LQK8</accession>
<name>A0ABQ5LQK8_9RHOB</name>
<evidence type="ECO:0000313" key="2">
    <source>
        <dbReference type="Proteomes" id="UP001144205"/>
    </source>
</evidence>
<proteinExistence type="predicted"/>
<dbReference type="RefSeq" id="WP_281841280.1">
    <property type="nucleotide sequence ID" value="NZ_BROH01000002.1"/>
</dbReference>
<gene>
    <name evidence="1" type="ORF">STA1M1_11580</name>
</gene>
<organism evidence="1 2">
    <name type="scientific">Sinisalibacter aestuarii</name>
    <dbReference type="NCBI Taxonomy" id="2949426"/>
    <lineage>
        <taxon>Bacteria</taxon>
        <taxon>Pseudomonadati</taxon>
        <taxon>Pseudomonadota</taxon>
        <taxon>Alphaproteobacteria</taxon>
        <taxon>Rhodobacterales</taxon>
        <taxon>Roseobacteraceae</taxon>
        <taxon>Sinisalibacter</taxon>
    </lineage>
</organism>
<evidence type="ECO:0008006" key="3">
    <source>
        <dbReference type="Google" id="ProtNLM"/>
    </source>
</evidence>
<protein>
    <recommendedName>
        <fullName evidence="3">EF-hand domain-containing protein</fullName>
    </recommendedName>
</protein>
<sequence length="143" mass="14083">MTSLSPLSVVSALSPAANMLGTLAGEVAEAARGKDGLAGAFSDAFAGLDANDDGRLSAGDAVGHVAKLRNAVLGGIVDVFGVDKDEPDQRPTAGVRAGGLAGPTPLSAAATPALPSAPAAQAVENLPGLAEIRATYATLRLMH</sequence>
<dbReference type="EMBL" id="BROH01000002">
    <property type="protein sequence ID" value="GKY87289.1"/>
    <property type="molecule type" value="Genomic_DNA"/>
</dbReference>
<evidence type="ECO:0000313" key="1">
    <source>
        <dbReference type="EMBL" id="GKY87289.1"/>
    </source>
</evidence>
<dbReference type="Proteomes" id="UP001144205">
    <property type="component" value="Unassembled WGS sequence"/>
</dbReference>